<organism evidence="1 2">
    <name type="scientific">Schistosoma mattheei</name>
    <dbReference type="NCBI Taxonomy" id="31246"/>
    <lineage>
        <taxon>Eukaryota</taxon>
        <taxon>Metazoa</taxon>
        <taxon>Spiralia</taxon>
        <taxon>Lophotrochozoa</taxon>
        <taxon>Platyhelminthes</taxon>
        <taxon>Trematoda</taxon>
        <taxon>Digenea</taxon>
        <taxon>Strigeidida</taxon>
        <taxon>Schistosomatoidea</taxon>
        <taxon>Schistosomatidae</taxon>
        <taxon>Schistosoma</taxon>
    </lineage>
</organism>
<reference evidence="1 2" key="1">
    <citation type="submission" date="2018-11" db="EMBL/GenBank/DDBJ databases">
        <authorList>
            <consortium name="Pathogen Informatics"/>
        </authorList>
    </citation>
    <scope>NUCLEOTIDE SEQUENCE [LARGE SCALE GENOMIC DNA]</scope>
    <source>
        <strain>Denwood</strain>
        <strain evidence="2">Zambia</strain>
    </source>
</reference>
<proteinExistence type="predicted"/>
<dbReference type="Proteomes" id="UP000269396">
    <property type="component" value="Unassembled WGS sequence"/>
</dbReference>
<evidence type="ECO:0000313" key="1">
    <source>
        <dbReference type="EMBL" id="VDP52672.1"/>
    </source>
</evidence>
<protein>
    <submittedName>
        <fullName evidence="1">Uncharacterized protein</fullName>
    </submittedName>
</protein>
<sequence length="72" mass="8377">MEVHSNRTVSLSKVVNQQVHSVKMYEQLAVVYVGMVEVCHRIQLFHLYEKLIFPLPMNILVLDSPIQVMKPQ</sequence>
<keyword evidence="2" id="KW-1185">Reference proteome</keyword>
<evidence type="ECO:0000313" key="2">
    <source>
        <dbReference type="Proteomes" id="UP000269396"/>
    </source>
</evidence>
<dbReference type="AlphaFoldDB" id="A0A3P8DM72"/>
<gene>
    <name evidence="1" type="ORF">SMTD_LOCUS10049</name>
</gene>
<dbReference type="EMBL" id="UZAL01030216">
    <property type="protein sequence ID" value="VDP52672.1"/>
    <property type="molecule type" value="Genomic_DNA"/>
</dbReference>
<accession>A0A3P8DM72</accession>
<name>A0A3P8DM72_9TREM</name>